<sequence length="1854" mass="207066">MNQSCRNNLVYLFTIALAYGKKQGPMHGLPISTPYLAKDYLQQKRFQAQSAGTTYVYDYPDMFRQMVDSQWKQYMNERISGEHTQHIQSPDKLMDFVELILDPENEGRLIEQKRVPGENNVGMVAWRLTLYTPEYPHGRDVIVIANDITYMIGSFGPREDKVFGLASEIARCLKIPRIYIAANSGARIGLAEEVKSLFRIAWEDNNEPDKGFRYLYLTPEDYAKVASLNSVRAVLIEDEGESRYKLTDIIGKDDGLGVENLRYAGMVAGETSRAYDEVVTISMVTCRAIGIGSYLVRLGQRVIQIENSHIILTGYSALNKLLGREVYASNNQLGGIQIMYNNGISHKVEQGDLDGIATILKWLSYVAKDKMSPLPVIKPVDPVEREVEFMPTKTPYDPRAMLEGRQSPNDPKVWESGFFDKDSWSEIMKPWAQTVVTGRARLGGIPVGVIAVETRTVELNLPADPANFDSEAKTVSQAGMVWFPDSAYKTAQAIADFSREDLPLFIFANWRGFSGGMKDMYEQIMKFGAYIVDGLHRYKQPVIIYIPPNGELRGGAWAVVDPTINSRYMEMYADPESRGGVLEPEGIVEIKFKKKDLVKTMHRIDPILKDLDEKMNKINQTRPLGERTSSISQTIEQIKPPEVMELELKIVERENFLSPMYHQVSVHFADLHDTPERMLEKGAISDIVPWRKSRSILYWRLRRLILQDKVVTALLEAQPLLGVGQGEAMLRRWFVEDKGATEGYKWDNNETVVHWLEEQLEKPPSQSIINYNLHCVKKDAVINQINSTLEDCPDVALDAVVQIIQKLSDNQKTEQGTVTSHTPLRIAIIGQSAFAVDVFHRLRQHGHIVVGVFTIPDKGKREDPLAKVAQENDVPLFKIKAWRKAGKPLPEVLDTYKNVNADLNVLPYCSQFIPMEVINYPRMKTICYHPSLLPRHRGASSINWTLICGDKKAGLTIFWADDGLDTGPILLQEECEVLEDDTVDTLYKRFLYPVGVTAVARAVDLVADGNAPHEPQTEKGATYDPMLNKPELQKIDWTKTGLEIHNFIRGMDSVPGATCQIKLPGEENYQEVFLFGSSLWRKSKFEGTEIEIAGTNPGVIHEDGLAVTGSDGVMVNIKRVKIGGRMKPAALLNQVSKQVTVELTQEEKNQIESIRDIWESILNTEIEEDTDFFASGAGSMDVVRLVEEVKDLLKLEELENEDVFMAPTFAEFSLNVVVKSRGGDHKAEVEYRAIETEANGMKLKFPCQLFINGEFVDAENGKTIPTVNPTNEEVICHVQCASPKDVNKAVSAAKKAFESGEWSKISARERGQLLYRLADLMHQHREELATIESLDSGAVYTLALKTHVGMSIETWRYFAGWADKIQGSTIPVSHARPNKNLSFTKKEPIGVCGLITPWNYPLMMLSWKMAACLAAGNTVIIKPAQVCPLTALKFAELSVKAGIPPGVINVVPGTGSVTGQAIASHPHVRKLGFTGSTEIGQVIMKTCAESNLKKVSLELGGKSPLVIFSDCDLDKAVRLGMQSVFFNKGENCIAAGRLFVEENIHDEFVRRVVQETKKITIGDPLNRSTSHGPQNHLAHLKKLLEYVAIGVKECAKLEYGGQRLNRPGYFLQPTIFSHVEDDMFIAKEESFGPIMVISKFNNGDIDGVLQRANATEYGLASGIFTRDLSKALRFAEKVEAGTVFVNTYNKTDVAAPFGGFKQSGFGKDLEPNGLSRDDGKRPDGMTLVPWNKGQPLVWDVTVVDTLADSYVLKTSEVSGFAAEMACKRKHNKYRSIISSNYIFKGLAFETLGPWCKETIDFINVIGDRLIAESGDSKSKKFLFERISLAIQRGNAASIRGTFPDSALLSEIFAL</sequence>
<dbReference type="InterPro" id="IPR016162">
    <property type="entry name" value="Ald_DH_N"/>
</dbReference>
<dbReference type="Pfam" id="PF02911">
    <property type="entry name" value="Formyl_trans_C"/>
    <property type="match status" value="1"/>
</dbReference>
<comment type="similarity">
    <text evidence="1">In the C-terminal section; belongs to the aldehyde dehydrogenase family. ALDH1L subfamily.</text>
</comment>
<dbReference type="GO" id="GO:0016620">
    <property type="term" value="F:oxidoreductase activity, acting on the aldehyde or oxo group of donors, NAD or NADP as acceptor"/>
    <property type="evidence" value="ECO:0007669"/>
    <property type="project" value="InterPro"/>
</dbReference>
<dbReference type="InterPro" id="IPR005793">
    <property type="entry name" value="Formyl_trans_C"/>
</dbReference>
<evidence type="ECO:0000259" key="10">
    <source>
        <dbReference type="PROSITE" id="PS50980"/>
    </source>
</evidence>
<feature type="domain" description="CoA carboxyltransferase C-terminal" evidence="11">
    <location>
        <begin position="382"/>
        <end position="716"/>
    </location>
</feature>
<dbReference type="InterPro" id="IPR002376">
    <property type="entry name" value="Formyl_transf_N"/>
</dbReference>
<dbReference type="InterPro" id="IPR011763">
    <property type="entry name" value="COA_CT_C"/>
</dbReference>
<organism evidence="12 13">
    <name type="scientific">Tenebrio molitor</name>
    <name type="common">Yellow mealworm beetle</name>
    <dbReference type="NCBI Taxonomy" id="7067"/>
    <lineage>
        <taxon>Eukaryota</taxon>
        <taxon>Metazoa</taxon>
        <taxon>Ecdysozoa</taxon>
        <taxon>Arthropoda</taxon>
        <taxon>Hexapoda</taxon>
        <taxon>Insecta</taxon>
        <taxon>Pterygota</taxon>
        <taxon>Neoptera</taxon>
        <taxon>Endopterygota</taxon>
        <taxon>Coleoptera</taxon>
        <taxon>Polyphaga</taxon>
        <taxon>Cucujiformia</taxon>
        <taxon>Tenebrionidae</taxon>
        <taxon>Tenebrio</taxon>
    </lineage>
</organism>
<evidence type="ECO:0000256" key="1">
    <source>
        <dbReference type="ARBA" id="ARBA00007995"/>
    </source>
</evidence>
<dbReference type="InterPro" id="IPR016163">
    <property type="entry name" value="Ald_DH_C"/>
</dbReference>
<dbReference type="EC" id="1.5.1.6" evidence="3"/>
<gene>
    <name evidence="12" type="ORF">GEV33_012437</name>
</gene>
<evidence type="ECO:0000256" key="5">
    <source>
        <dbReference type="ARBA" id="ARBA00023002"/>
    </source>
</evidence>
<dbReference type="Gene3D" id="3.10.25.10">
    <property type="entry name" value="Formyl transferase, C-terminal domain"/>
    <property type="match status" value="1"/>
</dbReference>
<keyword evidence="4" id="KW-0554">One-carbon metabolism</keyword>
<name>A0A8J6H232_TENMO</name>
<dbReference type="SUPFAM" id="SSF52096">
    <property type="entry name" value="ClpP/crotonase"/>
    <property type="match status" value="2"/>
</dbReference>
<comment type="catalytic activity">
    <reaction evidence="6">
        <text>(6R)-10-formyltetrahydrofolate + NADP(+) + H2O = (6S)-5,6,7,8-tetrahydrofolate + CO2 + NADPH + H(+)</text>
        <dbReference type="Rhea" id="RHEA:10180"/>
        <dbReference type="ChEBI" id="CHEBI:15377"/>
        <dbReference type="ChEBI" id="CHEBI:15378"/>
        <dbReference type="ChEBI" id="CHEBI:16526"/>
        <dbReference type="ChEBI" id="CHEBI:57453"/>
        <dbReference type="ChEBI" id="CHEBI:57783"/>
        <dbReference type="ChEBI" id="CHEBI:58349"/>
        <dbReference type="ChEBI" id="CHEBI:195366"/>
        <dbReference type="EC" id="1.5.1.6"/>
    </reaction>
    <physiologicalReaction direction="left-to-right" evidence="6">
        <dbReference type="Rhea" id="RHEA:10181"/>
    </physiologicalReaction>
</comment>
<feature type="domain" description="Carrier" evidence="9">
    <location>
        <begin position="1145"/>
        <end position="1220"/>
    </location>
</feature>
<dbReference type="Pfam" id="PF00171">
    <property type="entry name" value="Aldedh"/>
    <property type="match status" value="1"/>
</dbReference>
<reference evidence="12" key="1">
    <citation type="journal article" date="2020" name="J Insects Food Feed">
        <title>The yellow mealworm (Tenebrio molitor) genome: a resource for the emerging insects as food and feed industry.</title>
        <authorList>
            <person name="Eriksson T."/>
            <person name="Andere A."/>
            <person name="Kelstrup H."/>
            <person name="Emery V."/>
            <person name="Picard C."/>
        </authorList>
    </citation>
    <scope>NUCLEOTIDE SEQUENCE</scope>
    <source>
        <strain evidence="12">Stoneville</strain>
        <tissue evidence="12">Whole head</tissue>
    </source>
</reference>
<reference evidence="12" key="2">
    <citation type="submission" date="2021-08" db="EMBL/GenBank/DDBJ databases">
        <authorList>
            <person name="Eriksson T."/>
        </authorList>
    </citation>
    <scope>NUCLEOTIDE SEQUENCE</scope>
    <source>
        <strain evidence="12">Stoneville</strain>
        <tissue evidence="12">Whole head</tissue>
    </source>
</reference>
<evidence type="ECO:0000313" key="13">
    <source>
        <dbReference type="Proteomes" id="UP000719412"/>
    </source>
</evidence>
<dbReference type="InterPro" id="IPR037022">
    <property type="entry name" value="Formyl_trans_C_sf"/>
</dbReference>
<dbReference type="SUPFAM" id="SSF53720">
    <property type="entry name" value="ALDH-like"/>
    <property type="match status" value="1"/>
</dbReference>
<dbReference type="InterPro" id="IPR029510">
    <property type="entry name" value="Ald_DH_CS_GLU"/>
</dbReference>
<evidence type="ECO:0000256" key="8">
    <source>
        <dbReference type="RuleBase" id="RU003345"/>
    </source>
</evidence>
<dbReference type="InterPro" id="IPR034733">
    <property type="entry name" value="AcCoA_carboxyl_beta"/>
</dbReference>
<dbReference type="Gene3D" id="2.40.460.10">
    <property type="entry name" value="Biotin dependent carboxylase carboxyltransferase"/>
    <property type="match status" value="1"/>
</dbReference>
<dbReference type="PANTHER" id="PTHR45728">
    <property type="entry name" value="ACETYL-COA CARBOXYLASE, ISOFORM A"/>
    <property type="match status" value="1"/>
</dbReference>
<comment type="similarity">
    <text evidence="2">In the N-terminal section; belongs to the GART family.</text>
</comment>
<dbReference type="InterPro" id="IPR011034">
    <property type="entry name" value="Formyl_transferase-like_C_sf"/>
</dbReference>
<feature type="active site" evidence="7">
    <location>
        <position position="1498"/>
    </location>
</feature>
<dbReference type="InterPro" id="IPR036736">
    <property type="entry name" value="ACP-like_sf"/>
</dbReference>
<dbReference type="InterPro" id="IPR036477">
    <property type="entry name" value="Formyl_transf_N_sf"/>
</dbReference>
<dbReference type="Gene3D" id="3.90.226.10">
    <property type="entry name" value="2-enoyl-CoA Hydratase, Chain A, domain 1"/>
    <property type="match status" value="2"/>
</dbReference>
<dbReference type="InterPro" id="IPR001555">
    <property type="entry name" value="GART_AS"/>
</dbReference>
<dbReference type="InterPro" id="IPR016161">
    <property type="entry name" value="Ald_DH/histidinol_DH"/>
</dbReference>
<dbReference type="Gene3D" id="3.40.605.10">
    <property type="entry name" value="Aldehyde Dehydrogenase, Chain A, domain 1"/>
    <property type="match status" value="1"/>
</dbReference>
<dbReference type="InterPro" id="IPR015590">
    <property type="entry name" value="Aldehyde_DH_dom"/>
</dbReference>
<dbReference type="PANTHER" id="PTHR45728:SF3">
    <property type="entry name" value="ACETYL-COA CARBOXYLASE"/>
    <property type="match status" value="1"/>
</dbReference>
<dbReference type="SUPFAM" id="SSF53328">
    <property type="entry name" value="Formyltransferase"/>
    <property type="match status" value="1"/>
</dbReference>
<dbReference type="InterPro" id="IPR049076">
    <property type="entry name" value="ACCA"/>
</dbReference>
<dbReference type="InterPro" id="IPR009081">
    <property type="entry name" value="PP-bd_ACP"/>
</dbReference>
<comment type="caution">
    <text evidence="12">The sequence shown here is derived from an EMBL/GenBank/DDBJ whole genome shotgun (WGS) entry which is preliminary data.</text>
</comment>
<dbReference type="GO" id="GO:0003989">
    <property type="term" value="F:acetyl-CoA carboxylase activity"/>
    <property type="evidence" value="ECO:0007669"/>
    <property type="project" value="InterPro"/>
</dbReference>
<dbReference type="GO" id="GO:0006633">
    <property type="term" value="P:fatty acid biosynthetic process"/>
    <property type="evidence" value="ECO:0007669"/>
    <property type="project" value="TreeGrafter"/>
</dbReference>
<dbReference type="Gene3D" id="1.10.1200.10">
    <property type="entry name" value="ACP-like"/>
    <property type="match status" value="1"/>
</dbReference>
<dbReference type="FunFam" id="3.90.226.10:FF:000010">
    <property type="entry name" value="acetyl-CoA carboxylase isoform X2"/>
    <property type="match status" value="1"/>
</dbReference>
<dbReference type="InterPro" id="IPR016160">
    <property type="entry name" value="Ald_DH_CS_CYS"/>
</dbReference>
<dbReference type="PROSITE" id="PS50075">
    <property type="entry name" value="CARRIER"/>
    <property type="match status" value="1"/>
</dbReference>
<dbReference type="PROSITE" id="PS00070">
    <property type="entry name" value="ALDEHYDE_DEHYDR_CYS"/>
    <property type="match status" value="1"/>
</dbReference>
<dbReference type="InterPro" id="IPR011762">
    <property type="entry name" value="COA_CT_N"/>
</dbReference>
<dbReference type="SUPFAM" id="SSF47336">
    <property type="entry name" value="ACP-like"/>
    <property type="match status" value="1"/>
</dbReference>
<dbReference type="PROSITE" id="PS50989">
    <property type="entry name" value="COA_CT_CTER"/>
    <property type="match status" value="1"/>
</dbReference>
<dbReference type="GO" id="GO:0006730">
    <property type="term" value="P:one-carbon metabolic process"/>
    <property type="evidence" value="ECO:0007669"/>
    <property type="project" value="UniProtKB-KW"/>
</dbReference>
<dbReference type="Pfam" id="PF00551">
    <property type="entry name" value="Formyl_trans_N"/>
    <property type="match status" value="1"/>
</dbReference>
<keyword evidence="13" id="KW-1185">Reference proteome</keyword>
<dbReference type="Pfam" id="PF00550">
    <property type="entry name" value="PP-binding"/>
    <property type="match status" value="1"/>
</dbReference>
<dbReference type="PROSITE" id="PS00373">
    <property type="entry name" value="GART"/>
    <property type="match status" value="1"/>
</dbReference>
<protein>
    <recommendedName>
        <fullName evidence="3">formyltetrahydrofolate dehydrogenase</fullName>
        <ecNumber evidence="3">1.5.1.6</ecNumber>
    </recommendedName>
</protein>
<dbReference type="GO" id="GO:0016155">
    <property type="term" value="F:formyltetrahydrofolate dehydrogenase activity"/>
    <property type="evidence" value="ECO:0007669"/>
    <property type="project" value="UniProtKB-EC"/>
</dbReference>
<dbReference type="GO" id="GO:0005739">
    <property type="term" value="C:mitochondrion"/>
    <property type="evidence" value="ECO:0007669"/>
    <property type="project" value="TreeGrafter"/>
</dbReference>
<dbReference type="Pfam" id="PF01039">
    <property type="entry name" value="Carboxyl_trans"/>
    <property type="match status" value="1"/>
</dbReference>
<dbReference type="InterPro" id="IPR029045">
    <property type="entry name" value="ClpP/crotonase-like_dom_sf"/>
</dbReference>
<proteinExistence type="inferred from homology"/>
<evidence type="ECO:0000259" key="11">
    <source>
        <dbReference type="PROSITE" id="PS50989"/>
    </source>
</evidence>
<comment type="similarity">
    <text evidence="8">Belongs to the aldehyde dehydrogenase family.</text>
</comment>
<dbReference type="FunFam" id="3.40.309.10:FF:000008">
    <property type="entry name" value="Cytosolic 10-formyltetrahydrofolate dehydrogenase"/>
    <property type="match status" value="1"/>
</dbReference>
<dbReference type="PROSITE" id="PS00687">
    <property type="entry name" value="ALDEHYDE_DEHYDR_GLU"/>
    <property type="match status" value="1"/>
</dbReference>
<keyword evidence="5 8" id="KW-0560">Oxidoreductase</keyword>
<dbReference type="GO" id="GO:0009258">
    <property type="term" value="P:10-formyltetrahydrofolate catabolic process"/>
    <property type="evidence" value="ECO:0007669"/>
    <property type="project" value="UniProtKB-ARBA"/>
</dbReference>
<dbReference type="Gene3D" id="3.40.309.10">
    <property type="entry name" value="Aldehyde Dehydrogenase, Chain A, domain 2"/>
    <property type="match status" value="1"/>
</dbReference>
<dbReference type="SUPFAM" id="SSF50486">
    <property type="entry name" value="FMT C-terminal domain-like"/>
    <property type="match status" value="1"/>
</dbReference>
<dbReference type="Proteomes" id="UP000719412">
    <property type="component" value="Unassembled WGS sequence"/>
</dbReference>
<dbReference type="FunFam" id="2.40.460.10:FF:000001">
    <property type="entry name" value="Acetyl-CoA carboxylase 1"/>
    <property type="match status" value="1"/>
</dbReference>
<evidence type="ECO:0000256" key="2">
    <source>
        <dbReference type="ARBA" id="ARBA00010978"/>
    </source>
</evidence>
<dbReference type="FunFam" id="1.10.1200.10:FF:000002">
    <property type="entry name" value="10-formyltetrahydrofolate dehydrogenase"/>
    <property type="match status" value="1"/>
</dbReference>
<evidence type="ECO:0000256" key="6">
    <source>
        <dbReference type="ARBA" id="ARBA00048239"/>
    </source>
</evidence>
<dbReference type="FunFam" id="3.40.50.170:FF:000002">
    <property type="entry name" value="10-formyltetrahydrofolate dehydrogenase"/>
    <property type="match status" value="1"/>
</dbReference>
<dbReference type="EMBL" id="JABDTM020027536">
    <property type="protein sequence ID" value="KAH0810355.1"/>
    <property type="molecule type" value="Genomic_DNA"/>
</dbReference>
<evidence type="ECO:0000256" key="4">
    <source>
        <dbReference type="ARBA" id="ARBA00022563"/>
    </source>
</evidence>
<evidence type="ECO:0000313" key="12">
    <source>
        <dbReference type="EMBL" id="KAH0810355.1"/>
    </source>
</evidence>
<accession>A0A8J6H232</accession>
<evidence type="ECO:0000256" key="7">
    <source>
        <dbReference type="PROSITE-ProRule" id="PRU10007"/>
    </source>
</evidence>
<evidence type="ECO:0000256" key="3">
    <source>
        <dbReference type="ARBA" id="ARBA00012858"/>
    </source>
</evidence>
<dbReference type="Gene3D" id="3.40.50.170">
    <property type="entry name" value="Formyl transferase, N-terminal domain"/>
    <property type="match status" value="1"/>
</dbReference>
<dbReference type="PROSITE" id="PS50980">
    <property type="entry name" value="COA_CT_NTER"/>
    <property type="match status" value="1"/>
</dbReference>
<feature type="domain" description="CoA carboxyltransferase N-terminal" evidence="10">
    <location>
        <begin position="34"/>
        <end position="378"/>
    </location>
</feature>
<evidence type="ECO:0000259" key="9">
    <source>
        <dbReference type="PROSITE" id="PS50075"/>
    </source>
</evidence>
<dbReference type="FunFam" id="3.40.605.10:FF:000050">
    <property type="entry name" value="Aldehyde dehydrogenase, mitochondrial"/>
    <property type="match status" value="1"/>
</dbReference>